<dbReference type="Proteomes" id="UP000286681">
    <property type="component" value="Unassembled WGS sequence"/>
</dbReference>
<dbReference type="EC" id="2.7.7.65" evidence="1"/>
<keyword evidence="3" id="KW-0472">Membrane</keyword>
<dbReference type="GO" id="GO:1902201">
    <property type="term" value="P:negative regulation of bacterial-type flagellum-dependent cell motility"/>
    <property type="evidence" value="ECO:0007669"/>
    <property type="project" value="TreeGrafter"/>
</dbReference>
<feature type="transmembrane region" description="Helical" evidence="3">
    <location>
        <begin position="163"/>
        <end position="181"/>
    </location>
</feature>
<dbReference type="STRING" id="93064.BRX40_17650"/>
<dbReference type="OrthoDB" id="384661at2"/>
<dbReference type="PANTHER" id="PTHR45138:SF9">
    <property type="entry name" value="DIGUANYLATE CYCLASE DGCM-RELATED"/>
    <property type="match status" value="1"/>
</dbReference>
<organism evidence="5 7">
    <name type="scientific">Sphingomonas koreensis</name>
    <dbReference type="NCBI Taxonomy" id="93064"/>
    <lineage>
        <taxon>Bacteria</taxon>
        <taxon>Pseudomonadati</taxon>
        <taxon>Pseudomonadota</taxon>
        <taxon>Alphaproteobacteria</taxon>
        <taxon>Sphingomonadales</taxon>
        <taxon>Sphingomonadaceae</taxon>
        <taxon>Sphingomonas</taxon>
    </lineage>
</organism>
<dbReference type="Proteomes" id="UP000185161">
    <property type="component" value="Chromosome"/>
</dbReference>
<protein>
    <recommendedName>
        <fullName evidence="1">diguanylate cyclase</fullName>
        <ecNumber evidence="1">2.7.7.65</ecNumber>
    </recommendedName>
</protein>
<gene>
    <name evidence="5" type="ORF">BRX40_17650</name>
    <name evidence="6" type="ORF">CA257_09655</name>
</gene>
<dbReference type="NCBIfam" id="TIGR00254">
    <property type="entry name" value="GGDEF"/>
    <property type="match status" value="1"/>
</dbReference>
<feature type="domain" description="GGDEF" evidence="4">
    <location>
        <begin position="259"/>
        <end position="391"/>
    </location>
</feature>
<dbReference type="Gene3D" id="3.30.70.270">
    <property type="match status" value="1"/>
</dbReference>
<dbReference type="GO" id="GO:0005886">
    <property type="term" value="C:plasma membrane"/>
    <property type="evidence" value="ECO:0007669"/>
    <property type="project" value="TreeGrafter"/>
</dbReference>
<evidence type="ECO:0000313" key="7">
    <source>
        <dbReference type="Proteomes" id="UP000185161"/>
    </source>
</evidence>
<comment type="catalytic activity">
    <reaction evidence="2">
        <text>2 GTP = 3',3'-c-di-GMP + 2 diphosphate</text>
        <dbReference type="Rhea" id="RHEA:24898"/>
        <dbReference type="ChEBI" id="CHEBI:33019"/>
        <dbReference type="ChEBI" id="CHEBI:37565"/>
        <dbReference type="ChEBI" id="CHEBI:58805"/>
        <dbReference type="EC" id="2.7.7.65"/>
    </reaction>
</comment>
<keyword evidence="3" id="KW-1133">Transmembrane helix</keyword>
<evidence type="ECO:0000256" key="3">
    <source>
        <dbReference type="SAM" id="Phobius"/>
    </source>
</evidence>
<feature type="transmembrane region" description="Helical" evidence="3">
    <location>
        <begin position="84"/>
        <end position="104"/>
    </location>
</feature>
<evidence type="ECO:0000256" key="2">
    <source>
        <dbReference type="ARBA" id="ARBA00034247"/>
    </source>
</evidence>
<dbReference type="AlphaFoldDB" id="A0A1L6JDJ2"/>
<sequence length="391" mass="43270">MFQSNEFSSKPGDRYAQQLRRGFRRLRFEPEIESEYRRKLIETERLPAAICAGAGALVWFAFTLLDLHRLTILGLWGHFDPMVWLWVGARWSVLALLVAGAIVIRRGRGDYGWLSWTMYSAMGLAIAVTTMIVHGKGAFAAENAQIVVVMAAFLPLGLTFRRALAAALLVALVSAFMLLFLDTRHGFGHSLQIVAMLLMAVPVSAMGGYLREHSQRRQFLLTAILDRQANTDPLTGLANRRSLFTHAERIVHLATKQGVAVALAIIDVDHFKRFNDSYGHGAGDLALQRIAHALSADLRHPLDIAARLGGEEFCILLYGATPDDAHARFDGVLARIRRLAIPHIRSPGGFLTLSIGAATLARGERFNTLVSRADAALYRAKHEGRDRLCWA</sequence>
<reference evidence="7" key="2">
    <citation type="submission" date="2016-12" db="EMBL/GenBank/DDBJ databases">
        <title>Whole genome sequencing of Sphingomonas sp. ABOJV.</title>
        <authorList>
            <person name="Conlan S."/>
            <person name="Thomas P.J."/>
            <person name="Mullikin J."/>
            <person name="Palmore T.N."/>
            <person name="Frank K.M."/>
            <person name="Segre J.A."/>
        </authorList>
    </citation>
    <scope>NUCLEOTIDE SEQUENCE [LARGE SCALE GENOMIC DNA]</scope>
    <source>
        <strain evidence="7">ABOJV</strain>
    </source>
</reference>
<dbReference type="GO" id="GO:0043709">
    <property type="term" value="P:cell adhesion involved in single-species biofilm formation"/>
    <property type="evidence" value="ECO:0007669"/>
    <property type="project" value="TreeGrafter"/>
</dbReference>
<accession>A0A1L6JDJ2</accession>
<keyword evidence="3" id="KW-0812">Transmembrane</keyword>
<dbReference type="RefSeq" id="WP_075152500.1">
    <property type="nucleotide sequence ID" value="NZ_CP018820.1"/>
</dbReference>
<dbReference type="EMBL" id="QQWO01000007">
    <property type="protein sequence ID" value="RSV03476.1"/>
    <property type="molecule type" value="Genomic_DNA"/>
</dbReference>
<feature type="transmembrane region" description="Helical" evidence="3">
    <location>
        <begin position="138"/>
        <end position="156"/>
    </location>
</feature>
<dbReference type="KEGG" id="skr:BRX40_17650"/>
<dbReference type="InterPro" id="IPR043128">
    <property type="entry name" value="Rev_trsase/Diguanyl_cyclase"/>
</dbReference>
<keyword evidence="7" id="KW-1185">Reference proteome</keyword>
<reference evidence="5" key="1">
    <citation type="submission" date="2016-12" db="EMBL/GenBank/DDBJ databases">
        <title>Whole genome sequencing of Sphingomonas koreensis.</title>
        <authorList>
            <person name="Conlan S."/>
            <person name="Thomas P.J."/>
            <person name="Mullikin J."/>
            <person name="Palmore T.N."/>
            <person name="Frank K.M."/>
            <person name="Segre J.A."/>
        </authorList>
    </citation>
    <scope>NUCLEOTIDE SEQUENCE</scope>
    <source>
        <strain evidence="5">ABOJV</strain>
    </source>
</reference>
<dbReference type="InterPro" id="IPR000160">
    <property type="entry name" value="GGDEF_dom"/>
</dbReference>
<evidence type="ECO:0000313" key="8">
    <source>
        <dbReference type="Proteomes" id="UP000286681"/>
    </source>
</evidence>
<dbReference type="InterPro" id="IPR050469">
    <property type="entry name" value="Diguanylate_Cyclase"/>
</dbReference>
<evidence type="ECO:0000259" key="4">
    <source>
        <dbReference type="PROSITE" id="PS50887"/>
    </source>
</evidence>
<dbReference type="FunFam" id="3.30.70.270:FF:000001">
    <property type="entry name" value="Diguanylate cyclase domain protein"/>
    <property type="match status" value="1"/>
</dbReference>
<dbReference type="PROSITE" id="PS50887">
    <property type="entry name" value="GGDEF"/>
    <property type="match status" value="1"/>
</dbReference>
<dbReference type="SMART" id="SM00267">
    <property type="entry name" value="GGDEF"/>
    <property type="match status" value="1"/>
</dbReference>
<dbReference type="PANTHER" id="PTHR45138">
    <property type="entry name" value="REGULATORY COMPONENTS OF SENSORY TRANSDUCTION SYSTEM"/>
    <property type="match status" value="1"/>
</dbReference>
<dbReference type="Pfam" id="PF00990">
    <property type="entry name" value="GGDEF"/>
    <property type="match status" value="1"/>
</dbReference>
<dbReference type="GO" id="GO:0052621">
    <property type="term" value="F:diguanylate cyclase activity"/>
    <property type="evidence" value="ECO:0007669"/>
    <property type="project" value="UniProtKB-EC"/>
</dbReference>
<feature type="transmembrane region" description="Helical" evidence="3">
    <location>
        <begin position="111"/>
        <end position="132"/>
    </location>
</feature>
<dbReference type="EMBL" id="CP018820">
    <property type="protein sequence ID" value="APR53993.1"/>
    <property type="molecule type" value="Genomic_DNA"/>
</dbReference>
<evidence type="ECO:0000313" key="6">
    <source>
        <dbReference type="EMBL" id="RSV03476.1"/>
    </source>
</evidence>
<name>A0A1L6JDJ2_9SPHN</name>
<dbReference type="InterPro" id="IPR029787">
    <property type="entry name" value="Nucleotide_cyclase"/>
</dbReference>
<feature type="transmembrane region" description="Helical" evidence="3">
    <location>
        <begin position="187"/>
        <end position="210"/>
    </location>
</feature>
<proteinExistence type="predicted"/>
<evidence type="ECO:0000256" key="1">
    <source>
        <dbReference type="ARBA" id="ARBA00012528"/>
    </source>
</evidence>
<evidence type="ECO:0000313" key="5">
    <source>
        <dbReference type="EMBL" id="APR53993.1"/>
    </source>
</evidence>
<dbReference type="CDD" id="cd01949">
    <property type="entry name" value="GGDEF"/>
    <property type="match status" value="1"/>
</dbReference>
<dbReference type="GeneID" id="44134384"/>
<dbReference type="SUPFAM" id="SSF55073">
    <property type="entry name" value="Nucleotide cyclase"/>
    <property type="match status" value="1"/>
</dbReference>
<feature type="transmembrane region" description="Helical" evidence="3">
    <location>
        <begin position="46"/>
        <end position="64"/>
    </location>
</feature>
<reference evidence="6 8" key="3">
    <citation type="submission" date="2018-07" db="EMBL/GenBank/DDBJ databases">
        <title>Genomic and Epidemiologic Investigation of an Indolent Hospital Outbreak.</title>
        <authorList>
            <person name="Johnson R.C."/>
            <person name="Deming C."/>
            <person name="Conlan S."/>
            <person name="Zellmer C.J."/>
            <person name="Michelin A.V."/>
            <person name="Lee-Lin S."/>
            <person name="Thomas P.J."/>
            <person name="Park M."/>
            <person name="Weingarten R.A."/>
            <person name="Less J."/>
            <person name="Dekker J.P."/>
            <person name="Frank K.M."/>
            <person name="Musser K.A."/>
            <person name="Mcquiston J.R."/>
            <person name="Henderson D.K."/>
            <person name="Lau A.F."/>
            <person name="Palmore T.N."/>
            <person name="Segre J.A."/>
        </authorList>
    </citation>
    <scope>NUCLEOTIDE SEQUENCE [LARGE SCALE GENOMIC DNA]</scope>
    <source>
        <strain evidence="6 8">SK-NIH.Env10_0317</strain>
    </source>
</reference>